<sequence>MIDFALFIGVPSLAGLFILSATAFILAGIVLFIMFCPDPLDISKKILAYKKKFEKTKSMEKEIFC</sequence>
<reference evidence="2 3" key="1">
    <citation type="submission" date="2012-04" db="EMBL/GenBank/DDBJ databases">
        <title>The Genome Sequence of Bacillus cereus HuA4-10.</title>
        <authorList>
            <consortium name="The Broad Institute Genome Sequencing Platform"/>
            <consortium name="The Broad Institute Genome Sequencing Center for Infectious Disease"/>
            <person name="Feldgarden M."/>
            <person name="Van der Auwera G.A."/>
            <person name="Mahillon J."/>
            <person name="Duprez V."/>
            <person name="Timmery S."/>
            <person name="Mattelet C."/>
            <person name="Dierick K."/>
            <person name="Sun M."/>
            <person name="Yu Z."/>
            <person name="Zhu L."/>
            <person name="Hu X."/>
            <person name="Shank E.B."/>
            <person name="Swiecicka I."/>
            <person name="Hansen B.M."/>
            <person name="Andrup L."/>
            <person name="Young S.K."/>
            <person name="Zeng Q."/>
            <person name="Gargeya S."/>
            <person name="Fitzgerald M."/>
            <person name="Haas B."/>
            <person name="Abouelleil A."/>
            <person name="Alvarado L."/>
            <person name="Arachchi H.M."/>
            <person name="Berlin A."/>
            <person name="Chapman S.B."/>
            <person name="Goldberg J."/>
            <person name="Griggs A."/>
            <person name="Gujja S."/>
            <person name="Hansen M."/>
            <person name="Howarth C."/>
            <person name="Imamovic A."/>
            <person name="Larimer J."/>
            <person name="McCowen C."/>
            <person name="Montmayeur A."/>
            <person name="Murphy C."/>
            <person name="Neiman D."/>
            <person name="Pearson M."/>
            <person name="Priest M."/>
            <person name="Roberts A."/>
            <person name="Saif S."/>
            <person name="Shea T."/>
            <person name="Sisk P."/>
            <person name="Sykes S."/>
            <person name="Wortman J."/>
            <person name="Nusbaum C."/>
            <person name="Birren B."/>
        </authorList>
    </citation>
    <scope>NUCLEOTIDE SEQUENCE [LARGE SCALE GENOMIC DNA]</scope>
    <source>
        <strain evidence="2 3">HuA4-10</strain>
    </source>
</reference>
<accession>J8D6B1</accession>
<evidence type="ECO:0000256" key="1">
    <source>
        <dbReference type="SAM" id="Phobius"/>
    </source>
</evidence>
<keyword evidence="1" id="KW-0472">Membrane</keyword>
<dbReference type="AlphaFoldDB" id="J8D6B1"/>
<dbReference type="EMBL" id="AHEA01000019">
    <property type="protein sequence ID" value="EJQ80336.1"/>
    <property type="molecule type" value="Genomic_DNA"/>
</dbReference>
<organism evidence="2 3">
    <name type="scientific">Bacillus cereus HuA4-10</name>
    <dbReference type="NCBI Taxonomy" id="1053206"/>
    <lineage>
        <taxon>Bacteria</taxon>
        <taxon>Bacillati</taxon>
        <taxon>Bacillota</taxon>
        <taxon>Bacilli</taxon>
        <taxon>Bacillales</taxon>
        <taxon>Bacillaceae</taxon>
        <taxon>Bacillus</taxon>
        <taxon>Bacillus cereus group</taxon>
    </lineage>
</organism>
<keyword evidence="1" id="KW-0812">Transmembrane</keyword>
<comment type="caution">
    <text evidence="2">The sequence shown here is derived from an EMBL/GenBank/DDBJ whole genome shotgun (WGS) entry which is preliminary data.</text>
</comment>
<dbReference type="HOGENOM" id="CLU_2840463_0_0_9"/>
<evidence type="ECO:0000313" key="2">
    <source>
        <dbReference type="EMBL" id="EJQ80336.1"/>
    </source>
</evidence>
<gene>
    <name evidence="2" type="ORF">IGC_02348</name>
</gene>
<dbReference type="Proteomes" id="UP000006977">
    <property type="component" value="Unassembled WGS sequence"/>
</dbReference>
<proteinExistence type="predicted"/>
<evidence type="ECO:0000313" key="3">
    <source>
        <dbReference type="Proteomes" id="UP000006977"/>
    </source>
</evidence>
<name>J8D6B1_BACCE</name>
<protein>
    <submittedName>
        <fullName evidence="2">Uncharacterized protein</fullName>
    </submittedName>
</protein>
<keyword evidence="1" id="KW-1133">Transmembrane helix</keyword>
<feature type="transmembrane region" description="Helical" evidence="1">
    <location>
        <begin position="12"/>
        <end position="35"/>
    </location>
</feature>
<dbReference type="PATRIC" id="fig|1053206.3.peg.2391"/>
<dbReference type="RefSeq" id="WP_002146774.1">
    <property type="nucleotide sequence ID" value="NZ_JH792148.1"/>
</dbReference>